<organism evidence="2 3">
    <name type="scientific">Paenibacillus gansuensis</name>
    <dbReference type="NCBI Taxonomy" id="306542"/>
    <lineage>
        <taxon>Bacteria</taxon>
        <taxon>Bacillati</taxon>
        <taxon>Bacillota</taxon>
        <taxon>Bacilli</taxon>
        <taxon>Bacillales</taxon>
        <taxon>Paenibacillaceae</taxon>
        <taxon>Paenibacillus</taxon>
    </lineage>
</organism>
<keyword evidence="3" id="KW-1185">Reference proteome</keyword>
<name>A0ABW5PFT1_9BACL</name>
<protein>
    <submittedName>
        <fullName evidence="2">Uncharacterized protein</fullName>
    </submittedName>
</protein>
<dbReference type="EMBL" id="JBHUME010000008">
    <property type="protein sequence ID" value="MFD2613645.1"/>
    <property type="molecule type" value="Genomic_DNA"/>
</dbReference>
<gene>
    <name evidence="2" type="ORF">ACFSUF_14535</name>
</gene>
<evidence type="ECO:0000313" key="2">
    <source>
        <dbReference type="EMBL" id="MFD2613645.1"/>
    </source>
</evidence>
<dbReference type="Proteomes" id="UP001597541">
    <property type="component" value="Unassembled WGS sequence"/>
</dbReference>
<comment type="caution">
    <text evidence="2">The sequence shown here is derived from an EMBL/GenBank/DDBJ whole genome shotgun (WGS) entry which is preliminary data.</text>
</comment>
<accession>A0ABW5PFT1</accession>
<sequence length="55" mass="6080">MVKENLEDGIPPKGHVEFHEPTKVVAARPEDAESESELNEMRLNDGYPGSCGIQK</sequence>
<evidence type="ECO:0000313" key="3">
    <source>
        <dbReference type="Proteomes" id="UP001597541"/>
    </source>
</evidence>
<feature type="region of interest" description="Disordered" evidence="1">
    <location>
        <begin position="1"/>
        <end position="55"/>
    </location>
</feature>
<dbReference type="RefSeq" id="WP_377603673.1">
    <property type="nucleotide sequence ID" value="NZ_JBHUME010000008.1"/>
</dbReference>
<reference evidence="3" key="1">
    <citation type="journal article" date="2019" name="Int. J. Syst. Evol. Microbiol.">
        <title>The Global Catalogue of Microorganisms (GCM) 10K type strain sequencing project: providing services to taxonomists for standard genome sequencing and annotation.</title>
        <authorList>
            <consortium name="The Broad Institute Genomics Platform"/>
            <consortium name="The Broad Institute Genome Sequencing Center for Infectious Disease"/>
            <person name="Wu L."/>
            <person name="Ma J."/>
        </authorList>
    </citation>
    <scope>NUCLEOTIDE SEQUENCE [LARGE SCALE GENOMIC DNA]</scope>
    <source>
        <strain evidence="3">KCTC 3950</strain>
    </source>
</reference>
<evidence type="ECO:0000256" key="1">
    <source>
        <dbReference type="SAM" id="MobiDB-lite"/>
    </source>
</evidence>
<proteinExistence type="predicted"/>